<accession>A0A9P4QP84</accession>
<comment type="caution">
    <text evidence="2">The sequence shown here is derived from an EMBL/GenBank/DDBJ whole genome shotgun (WGS) entry which is preliminary data.</text>
</comment>
<reference evidence="2" key="1">
    <citation type="journal article" date="2020" name="Stud. Mycol.">
        <title>101 Dothideomycetes genomes: a test case for predicting lifestyles and emergence of pathogens.</title>
        <authorList>
            <person name="Haridas S."/>
            <person name="Albert R."/>
            <person name="Binder M."/>
            <person name="Bloem J."/>
            <person name="Labutti K."/>
            <person name="Salamov A."/>
            <person name="Andreopoulos B."/>
            <person name="Baker S."/>
            <person name="Barry K."/>
            <person name="Bills G."/>
            <person name="Bluhm B."/>
            <person name="Cannon C."/>
            <person name="Castanera R."/>
            <person name="Culley D."/>
            <person name="Daum C."/>
            <person name="Ezra D."/>
            <person name="Gonzalez J."/>
            <person name="Henrissat B."/>
            <person name="Kuo A."/>
            <person name="Liang C."/>
            <person name="Lipzen A."/>
            <person name="Lutzoni F."/>
            <person name="Magnuson J."/>
            <person name="Mondo S."/>
            <person name="Nolan M."/>
            <person name="Ohm R."/>
            <person name="Pangilinan J."/>
            <person name="Park H.-J."/>
            <person name="Ramirez L."/>
            <person name="Alfaro M."/>
            <person name="Sun H."/>
            <person name="Tritt A."/>
            <person name="Yoshinaga Y."/>
            <person name="Zwiers L.-H."/>
            <person name="Turgeon B."/>
            <person name="Goodwin S."/>
            <person name="Spatafora J."/>
            <person name="Crous P."/>
            <person name="Grigoriev I."/>
        </authorList>
    </citation>
    <scope>NUCLEOTIDE SEQUENCE</scope>
    <source>
        <strain evidence="2">CBS 125425</strain>
    </source>
</reference>
<evidence type="ECO:0000256" key="1">
    <source>
        <dbReference type="SAM" id="MobiDB-lite"/>
    </source>
</evidence>
<protein>
    <submittedName>
        <fullName evidence="2">Uncharacterized protein</fullName>
    </submittedName>
</protein>
<dbReference type="EMBL" id="ML996260">
    <property type="protein sequence ID" value="KAF2728993.1"/>
    <property type="molecule type" value="Genomic_DNA"/>
</dbReference>
<evidence type="ECO:0000313" key="3">
    <source>
        <dbReference type="Proteomes" id="UP000799444"/>
    </source>
</evidence>
<feature type="region of interest" description="Disordered" evidence="1">
    <location>
        <begin position="66"/>
        <end position="100"/>
    </location>
</feature>
<name>A0A9P4QP84_9PLEO</name>
<evidence type="ECO:0000313" key="2">
    <source>
        <dbReference type="EMBL" id="KAF2728993.1"/>
    </source>
</evidence>
<proteinExistence type="predicted"/>
<feature type="compositionally biased region" description="Basic residues" evidence="1">
    <location>
        <begin position="66"/>
        <end position="75"/>
    </location>
</feature>
<dbReference type="Proteomes" id="UP000799444">
    <property type="component" value="Unassembled WGS sequence"/>
</dbReference>
<gene>
    <name evidence="2" type="ORF">EJ04DRAFT_83904</name>
</gene>
<sequence>MVGKAYNRRQCFAKSCRRCAWPSDKRAIVAVGYGDMAIMARRVLCCHGEDNKGWHASWREPSRFSRVRRRRRRPHEGKVMCGGGGLEATKHPGGGRRVGRSGEWHARTAAQRRPVVVAMAPAPMHAETQARVQRQGPMDGLWSAAPRSLAACTPCHTRPGKRGLQQCISASVHRLLGGLRRLEDPKPPL</sequence>
<organism evidence="2 3">
    <name type="scientific">Polyplosphaeria fusca</name>
    <dbReference type="NCBI Taxonomy" id="682080"/>
    <lineage>
        <taxon>Eukaryota</taxon>
        <taxon>Fungi</taxon>
        <taxon>Dikarya</taxon>
        <taxon>Ascomycota</taxon>
        <taxon>Pezizomycotina</taxon>
        <taxon>Dothideomycetes</taxon>
        <taxon>Pleosporomycetidae</taxon>
        <taxon>Pleosporales</taxon>
        <taxon>Tetraplosphaeriaceae</taxon>
        <taxon>Polyplosphaeria</taxon>
    </lineage>
</organism>
<keyword evidence="3" id="KW-1185">Reference proteome</keyword>
<dbReference type="AlphaFoldDB" id="A0A9P4QP84"/>